<reference evidence="2" key="1">
    <citation type="journal article" date="2015" name="Nat. Genet.">
        <title>The genome and transcriptome of the zoonotic hookworm Ancylostoma ceylanicum identify infection-specific gene families.</title>
        <authorList>
            <person name="Schwarz E.M."/>
            <person name="Hu Y."/>
            <person name="Antoshechkin I."/>
            <person name="Miller M.M."/>
            <person name="Sternberg P.W."/>
            <person name="Aroian R.V."/>
        </authorList>
    </citation>
    <scope>NUCLEOTIDE SEQUENCE</scope>
    <source>
        <strain evidence="2">HY135</strain>
    </source>
</reference>
<organism evidence="1 2">
    <name type="scientific">Ancylostoma ceylanicum</name>
    <dbReference type="NCBI Taxonomy" id="53326"/>
    <lineage>
        <taxon>Eukaryota</taxon>
        <taxon>Metazoa</taxon>
        <taxon>Ecdysozoa</taxon>
        <taxon>Nematoda</taxon>
        <taxon>Chromadorea</taxon>
        <taxon>Rhabditida</taxon>
        <taxon>Rhabditina</taxon>
        <taxon>Rhabditomorpha</taxon>
        <taxon>Strongyloidea</taxon>
        <taxon>Ancylostomatidae</taxon>
        <taxon>Ancylostomatinae</taxon>
        <taxon>Ancylostoma</taxon>
    </lineage>
</organism>
<name>A0A016WW01_9BILA</name>
<sequence length="49" mass="5414">LLTSLHSDFSMVSMSADKSIHIKQSVGEEANATFITIMDVRTEIGELFL</sequence>
<feature type="non-terminal residue" evidence="1">
    <location>
        <position position="1"/>
    </location>
</feature>
<protein>
    <submittedName>
        <fullName evidence="1">Uncharacterized protein</fullName>
    </submittedName>
</protein>
<evidence type="ECO:0000313" key="2">
    <source>
        <dbReference type="Proteomes" id="UP000024635"/>
    </source>
</evidence>
<accession>A0A016WW01</accession>
<keyword evidence="2" id="KW-1185">Reference proteome</keyword>
<dbReference type="EMBL" id="JARK01000100">
    <property type="protein sequence ID" value="EYC43193.1"/>
    <property type="molecule type" value="Genomic_DNA"/>
</dbReference>
<comment type="caution">
    <text evidence="1">The sequence shown here is derived from an EMBL/GenBank/DDBJ whole genome shotgun (WGS) entry which is preliminary data.</text>
</comment>
<gene>
    <name evidence="1" type="primary">Acey_s0500.g2571</name>
    <name evidence="1" type="ORF">Y032_0500g2571</name>
</gene>
<dbReference type="Proteomes" id="UP000024635">
    <property type="component" value="Unassembled WGS sequence"/>
</dbReference>
<proteinExistence type="predicted"/>
<evidence type="ECO:0000313" key="1">
    <source>
        <dbReference type="EMBL" id="EYC43193.1"/>
    </source>
</evidence>
<dbReference type="AlphaFoldDB" id="A0A016WW01"/>